<dbReference type="GO" id="GO:0030277">
    <property type="term" value="P:maintenance of gastrointestinal epithelium"/>
    <property type="evidence" value="ECO:0007669"/>
    <property type="project" value="InterPro"/>
</dbReference>
<dbReference type="GeneTree" id="ENSGT00940000160507"/>
<keyword evidence="8" id="KW-1015">Disulfide bond</keyword>
<keyword evidence="12" id="KW-1185">Reference proteome</keyword>
<name>A0A673ZZB4_SALTR</name>
<evidence type="ECO:0000256" key="8">
    <source>
        <dbReference type="ARBA" id="ARBA00023157"/>
    </source>
</evidence>
<dbReference type="Ensembl" id="ENSSTUT00000053686.1">
    <property type="protein sequence ID" value="ENSSTUP00000051341.1"/>
    <property type="gene ID" value="ENSSTUG00000021670.1"/>
</dbReference>
<keyword evidence="5" id="KW-0677">Repeat</keyword>
<dbReference type="PANTHER" id="PTHR44974">
    <property type="entry name" value="V-SET AND IMMUNOGLOBULIN DOMAIN-CONTAINING PROTEIN 1"/>
    <property type="match status" value="1"/>
</dbReference>
<reference evidence="11" key="2">
    <citation type="submission" date="2025-09" db="UniProtKB">
        <authorList>
            <consortium name="Ensembl"/>
        </authorList>
    </citation>
    <scope>IDENTIFICATION</scope>
</reference>
<dbReference type="SUPFAM" id="SSF48726">
    <property type="entry name" value="Immunoglobulin"/>
    <property type="match status" value="1"/>
</dbReference>
<organism evidence="11 12">
    <name type="scientific">Salmo trutta</name>
    <name type="common">Brown trout</name>
    <dbReference type="NCBI Taxonomy" id="8032"/>
    <lineage>
        <taxon>Eukaryota</taxon>
        <taxon>Metazoa</taxon>
        <taxon>Chordata</taxon>
        <taxon>Craniata</taxon>
        <taxon>Vertebrata</taxon>
        <taxon>Euteleostomi</taxon>
        <taxon>Actinopterygii</taxon>
        <taxon>Neopterygii</taxon>
        <taxon>Teleostei</taxon>
        <taxon>Protacanthopterygii</taxon>
        <taxon>Salmoniformes</taxon>
        <taxon>Salmonidae</taxon>
        <taxon>Salmoninae</taxon>
        <taxon>Salmo</taxon>
    </lineage>
</organism>
<evidence type="ECO:0000256" key="4">
    <source>
        <dbReference type="ARBA" id="ARBA00022729"/>
    </source>
</evidence>
<evidence type="ECO:0000256" key="7">
    <source>
        <dbReference type="ARBA" id="ARBA00023136"/>
    </source>
</evidence>
<dbReference type="Proteomes" id="UP000472277">
    <property type="component" value="Chromosome 19"/>
</dbReference>
<gene>
    <name evidence="11" type="primary">LOC115154647</name>
</gene>
<dbReference type="PROSITE" id="PS50835">
    <property type="entry name" value="IG_LIKE"/>
    <property type="match status" value="1"/>
</dbReference>
<proteinExistence type="predicted"/>
<keyword evidence="6" id="KW-1133">Transmembrane helix</keyword>
<dbReference type="InterPro" id="IPR003598">
    <property type="entry name" value="Ig_sub2"/>
</dbReference>
<evidence type="ECO:0000256" key="9">
    <source>
        <dbReference type="ARBA" id="ARBA00023319"/>
    </source>
</evidence>
<dbReference type="AlphaFoldDB" id="A0A673ZZB4"/>
<evidence type="ECO:0000256" key="6">
    <source>
        <dbReference type="ARBA" id="ARBA00022989"/>
    </source>
</evidence>
<dbReference type="SMART" id="SM00408">
    <property type="entry name" value="IGc2"/>
    <property type="match status" value="1"/>
</dbReference>
<feature type="domain" description="Ig-like" evidence="10">
    <location>
        <begin position="18"/>
        <end position="106"/>
    </location>
</feature>
<dbReference type="Gene3D" id="2.60.40.10">
    <property type="entry name" value="Immunoglobulins"/>
    <property type="match status" value="1"/>
</dbReference>
<reference evidence="11" key="1">
    <citation type="submission" date="2025-08" db="UniProtKB">
        <authorList>
            <consortium name="Ensembl"/>
        </authorList>
    </citation>
    <scope>IDENTIFICATION</scope>
</reference>
<dbReference type="InterPro" id="IPR029861">
    <property type="entry name" value="VSIG1"/>
</dbReference>
<evidence type="ECO:0000313" key="12">
    <source>
        <dbReference type="Proteomes" id="UP000472277"/>
    </source>
</evidence>
<accession>A0A673ZZB4</accession>
<evidence type="ECO:0000256" key="3">
    <source>
        <dbReference type="ARBA" id="ARBA00022692"/>
    </source>
</evidence>
<evidence type="ECO:0000313" key="11">
    <source>
        <dbReference type="Ensembl" id="ENSSTUP00000051341.1"/>
    </source>
</evidence>
<dbReference type="SMART" id="SM00409">
    <property type="entry name" value="IG"/>
    <property type="match status" value="1"/>
</dbReference>
<sequence>SNVLKTPSRTNSLAYKGPSMPFCAVHGNVESGHLVTLTCHSERGSPTPTYTWIRVDQDKTKTPVMGNTDPTIGSLYFRNISQFEFGEYRCSASNAVGSATCTVELNHGMGNIYSNMSSTANQRWPLPLDLNTSLLSPRNTFLRMSPWRKIMV</sequence>
<keyword evidence="3" id="KW-0812">Transmembrane</keyword>
<dbReference type="InterPro" id="IPR036179">
    <property type="entry name" value="Ig-like_dom_sf"/>
</dbReference>
<keyword evidence="7" id="KW-0472">Membrane</keyword>
<dbReference type="InterPro" id="IPR007110">
    <property type="entry name" value="Ig-like_dom"/>
</dbReference>
<dbReference type="GO" id="GO:0005886">
    <property type="term" value="C:plasma membrane"/>
    <property type="evidence" value="ECO:0007669"/>
    <property type="project" value="InterPro"/>
</dbReference>
<keyword evidence="4" id="KW-0732">Signal</keyword>
<comment type="subcellular location">
    <subcellularLocation>
        <location evidence="1">Membrane</location>
        <topology evidence="1">Single-pass type I membrane protein</topology>
    </subcellularLocation>
</comment>
<evidence type="ECO:0000256" key="2">
    <source>
        <dbReference type="ARBA" id="ARBA00017514"/>
    </source>
</evidence>
<dbReference type="PANTHER" id="PTHR44974:SF1">
    <property type="entry name" value="V-SET AND IMMUNOGLOBULIN DOMAIN-CONTAINING PROTEIN 1"/>
    <property type="match status" value="1"/>
</dbReference>
<dbReference type="InterPro" id="IPR013783">
    <property type="entry name" value="Ig-like_fold"/>
</dbReference>
<dbReference type="GO" id="GO:0003382">
    <property type="term" value="P:epithelial cell morphogenesis"/>
    <property type="evidence" value="ECO:0007669"/>
    <property type="project" value="InterPro"/>
</dbReference>
<evidence type="ECO:0000256" key="5">
    <source>
        <dbReference type="ARBA" id="ARBA00022737"/>
    </source>
</evidence>
<dbReference type="InterPro" id="IPR003599">
    <property type="entry name" value="Ig_sub"/>
</dbReference>
<evidence type="ECO:0000256" key="1">
    <source>
        <dbReference type="ARBA" id="ARBA00004479"/>
    </source>
</evidence>
<dbReference type="Pfam" id="PF13927">
    <property type="entry name" value="Ig_3"/>
    <property type="match status" value="1"/>
</dbReference>
<keyword evidence="9" id="KW-0393">Immunoglobulin domain</keyword>
<evidence type="ECO:0000259" key="10">
    <source>
        <dbReference type="PROSITE" id="PS50835"/>
    </source>
</evidence>
<protein>
    <recommendedName>
        <fullName evidence="2">V-set and immunoglobulin domain-containing protein 1</fullName>
    </recommendedName>
</protein>